<reference evidence="2 3" key="1">
    <citation type="journal article" date="2011" name="J. Bacteriol.">
        <title>Genome sequence of Microbacterium testaceum StLB037, an N-acylhomoserine lactone-degrading bacterium isolated from potato leaves.</title>
        <authorList>
            <person name="Morohoshi T."/>
            <person name="Wang W.-Z."/>
            <person name="Someya N."/>
            <person name="Ikeda T."/>
        </authorList>
    </citation>
    <scope>NUCLEOTIDE SEQUENCE [LARGE SCALE GENOMIC DNA]</scope>
    <source>
        <strain evidence="2 3">StLB037</strain>
    </source>
</reference>
<dbReference type="PROSITE" id="PS51318">
    <property type="entry name" value="TAT"/>
    <property type="match status" value="1"/>
</dbReference>
<dbReference type="OrthoDB" id="9766277at2"/>
<dbReference type="InterPro" id="IPR006311">
    <property type="entry name" value="TAT_signal"/>
</dbReference>
<reference key="2">
    <citation type="submission" date="2011-02" db="EMBL/GenBank/DDBJ databases">
        <title>Genome sequence of Microbacterium testaceum StLB037.</title>
        <authorList>
            <person name="Morohoshi T."/>
            <person name="Wang W.Z."/>
            <person name="Someya N."/>
            <person name="Ikeda T."/>
        </authorList>
    </citation>
    <scope>NUCLEOTIDE SEQUENCE</scope>
    <source>
        <strain>StLB037</strain>
    </source>
</reference>
<dbReference type="HOGENOM" id="CLU_059319_0_1_11"/>
<dbReference type="Proteomes" id="UP000008975">
    <property type="component" value="Chromosome"/>
</dbReference>
<dbReference type="AlphaFoldDB" id="E8N7D5"/>
<evidence type="ECO:0000313" key="2">
    <source>
        <dbReference type="EMBL" id="BAJ72968.1"/>
    </source>
</evidence>
<feature type="compositionally biased region" description="Basic residues" evidence="1">
    <location>
        <begin position="11"/>
        <end position="23"/>
    </location>
</feature>
<proteinExistence type="predicted"/>
<dbReference type="SUPFAM" id="SSF53955">
    <property type="entry name" value="Lysozyme-like"/>
    <property type="match status" value="1"/>
</dbReference>
<feature type="region of interest" description="Disordered" evidence="1">
    <location>
        <begin position="1"/>
        <end position="23"/>
    </location>
</feature>
<organism evidence="2 3">
    <name type="scientific">Microbacterium testaceum (strain StLB037)</name>
    <dbReference type="NCBI Taxonomy" id="979556"/>
    <lineage>
        <taxon>Bacteria</taxon>
        <taxon>Bacillati</taxon>
        <taxon>Actinomycetota</taxon>
        <taxon>Actinomycetes</taxon>
        <taxon>Micrococcales</taxon>
        <taxon>Microbacteriaceae</taxon>
        <taxon>Microbacterium</taxon>
    </lineage>
</organism>
<dbReference type="STRING" id="979556.MTES_0004"/>
<accession>E8N7D5</accession>
<dbReference type="RefSeq" id="WP_013583095.1">
    <property type="nucleotide sequence ID" value="NC_015125.1"/>
</dbReference>
<dbReference type="EMBL" id="AP012052">
    <property type="protein sequence ID" value="BAJ72968.1"/>
    <property type="molecule type" value="Genomic_DNA"/>
</dbReference>
<sequence length="328" mass="33027">MSSDSTPPYNRRSRRLAARRSTRRPAITAGAVALGLAATVALTGTAPVAQAAPASSLLSASSFQLASYTAPVTPATTSAPTVADARAAEQAAAASLQSAAAVQNDISASGLDIGQPATVDTSALQQATDRLDAAQVLPPAFLPGVTGEVTAAASAVDQRVSALRGSLDAAVAKKQEEEAAEKARQEAEAAAAAKAKEEAEARSSAPSDDSSGGWTPPPSSGGGSGDNSPGGAQSTARGMLAGYGWGDDQFSCLVSLWNRESGWNYQAYNAGSGAYGIPQALPGSKMSSAGADWQTNAGTQIAWGLGYISGRYGSPCGAWDHSQSTGWY</sequence>
<feature type="compositionally biased region" description="Low complexity" evidence="1">
    <location>
        <begin position="202"/>
        <end position="214"/>
    </location>
</feature>
<dbReference type="eggNOG" id="COG3583">
    <property type="taxonomic scope" value="Bacteria"/>
</dbReference>
<name>E8N7D5_MICTS</name>
<gene>
    <name evidence="2" type="ordered locus">MTES_0004</name>
</gene>
<evidence type="ECO:0000313" key="3">
    <source>
        <dbReference type="Proteomes" id="UP000008975"/>
    </source>
</evidence>
<dbReference type="InterPro" id="IPR023346">
    <property type="entry name" value="Lysozyme-like_dom_sf"/>
</dbReference>
<evidence type="ECO:0000256" key="1">
    <source>
        <dbReference type="SAM" id="MobiDB-lite"/>
    </source>
</evidence>
<feature type="compositionally biased region" description="Basic and acidic residues" evidence="1">
    <location>
        <begin position="177"/>
        <end position="187"/>
    </location>
</feature>
<feature type="region of interest" description="Disordered" evidence="1">
    <location>
        <begin position="177"/>
        <end position="235"/>
    </location>
</feature>
<dbReference type="KEGG" id="mts:MTES_0004"/>
<protein>
    <submittedName>
        <fullName evidence="2">16S rRNA uridine-516 pseudouridylate synthase</fullName>
    </submittedName>
</protein>